<name>A0A5M3TBY8_LIMPL</name>
<evidence type="ECO:0000313" key="5">
    <source>
        <dbReference type="Proteomes" id="UP000326169"/>
    </source>
</evidence>
<evidence type="ECO:0000256" key="1">
    <source>
        <dbReference type="ARBA" id="ARBA00038088"/>
    </source>
</evidence>
<dbReference type="InterPro" id="IPR027417">
    <property type="entry name" value="P-loop_NTPase"/>
</dbReference>
<proteinExistence type="inferred from homology"/>
<dbReference type="PANTHER" id="PTHR42960">
    <property type="entry name" value="YCF46 PROTEIN"/>
    <property type="match status" value="1"/>
</dbReference>
<dbReference type="Gene3D" id="1.10.8.60">
    <property type="match status" value="1"/>
</dbReference>
<gene>
    <name evidence="4" type="ORF">NIES46_39810</name>
</gene>
<comment type="caution">
    <text evidence="4">The sequence shown here is derived from an EMBL/GenBank/DDBJ whole genome shotgun (WGS) entry which is preliminary data.</text>
</comment>
<evidence type="ECO:0000256" key="2">
    <source>
        <dbReference type="ARBA" id="ARBA00040480"/>
    </source>
</evidence>
<evidence type="ECO:0000259" key="3">
    <source>
        <dbReference type="SMART" id="SM00382"/>
    </source>
</evidence>
<dbReference type="Gene3D" id="3.40.50.300">
    <property type="entry name" value="P-loop containing nucleotide triphosphate hydrolases"/>
    <property type="match status" value="1"/>
</dbReference>
<dbReference type="InterPro" id="IPR052381">
    <property type="entry name" value="AAA_domain_protein"/>
</dbReference>
<dbReference type="PANTHER" id="PTHR42960:SF2">
    <property type="entry name" value="CELL DIVISION CYCLE PROTEIN"/>
    <property type="match status" value="1"/>
</dbReference>
<dbReference type="SUPFAM" id="SSF52540">
    <property type="entry name" value="P-loop containing nucleoside triphosphate hydrolases"/>
    <property type="match status" value="1"/>
</dbReference>
<protein>
    <recommendedName>
        <fullName evidence="2">Uncharacterized AAA domain-containing protein ycf46</fullName>
    </recommendedName>
</protein>
<dbReference type="InterPro" id="IPR003959">
    <property type="entry name" value="ATPase_AAA_core"/>
</dbReference>
<dbReference type="CDD" id="cd19507">
    <property type="entry name" value="RecA-like_Ycf46-like"/>
    <property type="match status" value="1"/>
</dbReference>
<dbReference type="Pfam" id="PF00004">
    <property type="entry name" value="AAA"/>
    <property type="match status" value="1"/>
</dbReference>
<dbReference type="EMBL" id="BIMW01000153">
    <property type="protein sequence ID" value="GCE95915.1"/>
    <property type="molecule type" value="Genomic_DNA"/>
</dbReference>
<keyword evidence="5" id="KW-1185">Reference proteome</keyword>
<dbReference type="Proteomes" id="UP000326169">
    <property type="component" value="Unassembled WGS sequence"/>
</dbReference>
<sequence length="509" mass="57646">MQEELSILIEARYPLIYLVTFEEERSEQAIATIAQNSKRQREVYVWTVTRGLTQYSKDQARNTVQSNTVSPQSAIEWVIRHREPNASGSIYIFKDLHPFKDSPEVTRCLRDAIANFKNTNKTIILMSPVQEVPIELEKEVVVLDFPLPDMTELNQVLSAQLEQSRSKRINTETREKLLKATLGLTKDEAEKVYRKAHVTAGKLTDKEVEIVLSEKKQLIRRNGILEFIDVDETIDAVGGLEELKHWLQQRSNAFTERAREYGLPQPKGMLILGIPGCGKSLIAKTTSRLWGLPLLRLDMGRVYDGSMVGRSEANLRNALKTAESISPAILFIDELDKSFAGGSGSADSDGGTSSRIFGSFLTWMQEKESPVFVMATANRVERLPGEFLRKGRFDEIFFVDLPTKEERQAIFKIHLSKRRSDIDRFDIDQLSTISEGFSGAEIEQALVAAMYEAFAQDREFTQLDIIAAIKATLPLSKTMKEQVTALRDWARQRARPAASSVAEYQRMEF</sequence>
<reference evidence="4 5" key="1">
    <citation type="journal article" date="2019" name="J Genomics">
        <title>The Draft Genome of a Hydrogen-producing Cyanobacterium, Arthrospira platensis NIES-46.</title>
        <authorList>
            <person name="Suzuki S."/>
            <person name="Yamaguchi H."/>
            <person name="Kawachi M."/>
        </authorList>
    </citation>
    <scope>NUCLEOTIDE SEQUENCE [LARGE SCALE GENOMIC DNA]</scope>
    <source>
        <strain evidence="4 5">NIES-46</strain>
    </source>
</reference>
<organism evidence="4 5">
    <name type="scientific">Limnospira platensis NIES-46</name>
    <dbReference type="NCBI Taxonomy" id="1236695"/>
    <lineage>
        <taxon>Bacteria</taxon>
        <taxon>Bacillati</taxon>
        <taxon>Cyanobacteriota</taxon>
        <taxon>Cyanophyceae</taxon>
        <taxon>Oscillatoriophycideae</taxon>
        <taxon>Oscillatoriales</taxon>
        <taxon>Sirenicapillariaceae</taxon>
        <taxon>Limnospira</taxon>
    </lineage>
</organism>
<feature type="domain" description="AAA+ ATPase" evidence="3">
    <location>
        <begin position="265"/>
        <end position="403"/>
    </location>
</feature>
<dbReference type="InterPro" id="IPR003593">
    <property type="entry name" value="AAA+_ATPase"/>
</dbReference>
<comment type="similarity">
    <text evidence="1">Belongs to the AAA ATPase family. Highly divergent.</text>
</comment>
<dbReference type="SMART" id="SM00382">
    <property type="entry name" value="AAA"/>
    <property type="match status" value="1"/>
</dbReference>
<evidence type="ECO:0000313" key="4">
    <source>
        <dbReference type="EMBL" id="GCE95915.1"/>
    </source>
</evidence>
<accession>A0A5M3TBY8</accession>
<dbReference type="GeneID" id="301684754"/>
<dbReference type="RefSeq" id="WP_006617968.1">
    <property type="nucleotide sequence ID" value="NZ_BIMW01000153.1"/>
</dbReference>